<proteinExistence type="inferred from homology"/>
<evidence type="ECO:0000256" key="3">
    <source>
        <dbReference type="ARBA" id="ARBA00023002"/>
    </source>
</evidence>
<dbReference type="GO" id="GO:0006633">
    <property type="term" value="P:fatty acid biosynthetic process"/>
    <property type="evidence" value="ECO:0007669"/>
    <property type="project" value="UniProtKB-KW"/>
</dbReference>
<evidence type="ECO:0000256" key="4">
    <source>
        <dbReference type="ARBA" id="ARBA00023160"/>
    </source>
</evidence>
<keyword evidence="4" id="KW-0276">Fatty acid metabolism</keyword>
<feature type="region of interest" description="Disordered" evidence="8">
    <location>
        <begin position="213"/>
        <end position="240"/>
    </location>
</feature>
<dbReference type="GO" id="GO:0016616">
    <property type="term" value="F:oxidoreductase activity, acting on the CH-OH group of donors, NAD or NADP as acceptor"/>
    <property type="evidence" value="ECO:0007669"/>
    <property type="project" value="TreeGrafter"/>
</dbReference>
<dbReference type="PRINTS" id="PR00080">
    <property type="entry name" value="SDRFAMILY"/>
</dbReference>
<dbReference type="AlphaFoldDB" id="A0AB34HP50"/>
<dbReference type="InterPro" id="IPR020904">
    <property type="entry name" value="Sc_DH/Rdtase_CS"/>
</dbReference>
<dbReference type="EMBL" id="JAIQCJ010001063">
    <property type="protein sequence ID" value="KAJ8792877.1"/>
    <property type="molecule type" value="Genomic_DNA"/>
</dbReference>
<dbReference type="PANTHER" id="PTHR42760">
    <property type="entry name" value="SHORT-CHAIN DEHYDROGENASES/REDUCTASES FAMILY MEMBER"/>
    <property type="match status" value="1"/>
</dbReference>
<keyword evidence="10" id="KW-1185">Reference proteome</keyword>
<name>A0AB34HP50_ESCRO</name>
<comment type="pathway">
    <text evidence="1">Lipid metabolism; fatty acid biosynthesis.</text>
</comment>
<evidence type="ECO:0000256" key="7">
    <source>
        <dbReference type="RuleBase" id="RU000363"/>
    </source>
</evidence>
<keyword evidence="4" id="KW-0444">Lipid biosynthesis</keyword>
<comment type="caution">
    <text evidence="9">The sequence shown here is derived from an EMBL/GenBank/DDBJ whole genome shotgun (WGS) entry which is preliminary data.</text>
</comment>
<evidence type="ECO:0000256" key="8">
    <source>
        <dbReference type="SAM" id="MobiDB-lite"/>
    </source>
</evidence>
<comment type="similarity">
    <text evidence="2 7">Belongs to the short-chain dehydrogenases/reductases (SDR) family.</text>
</comment>
<keyword evidence="4" id="KW-0443">Lipid metabolism</keyword>
<keyword evidence="3" id="KW-0560">Oxidoreductase</keyword>
<protein>
    <recommendedName>
        <fullName evidence="6">3-ketoacyl-[acyl-carrier-protein] reductase beta subunit</fullName>
    </recommendedName>
    <alternativeName>
        <fullName evidence="5">Quinone reductase CBR4</fullName>
    </alternativeName>
</protein>
<dbReference type="CDD" id="cd05233">
    <property type="entry name" value="SDR_c"/>
    <property type="match status" value="1"/>
</dbReference>
<dbReference type="InterPro" id="IPR002347">
    <property type="entry name" value="SDR_fam"/>
</dbReference>
<sequence length="471" mass="50249">MGRAQPCRAQGGELLQSLRGGDRGADVASGGALCGGEGRGEGAILGDRRPAVAVIQAQGPDAGPALLEERVQAGAAAGLCLEAAWVREVSRVLAKPEPRAHRLQGSPYPTHGTAPAPFRRHRDYKYRHAARPLLAGSRVPSLSPLDFPAHARMDRVCAVFGGSRGIGRAVARLMAQRGYRLAIVARNLQGARAVAGDLGGGYRPEAPRLRAASVDRGRCGSEKPSWAPSSPGRSGSPCGARGGACRRCGAVWRGSPARLRVLARWNVTDGFTEVITWAAGDHLALSCDVAKEHDVQNTFEEIEKNLGRVNFLVNAAGINRDNLLVRTNAEDMLSQLHTNLLGSMLTCRAAVKTMIKQQTGSIVNVGSVAGVKGSSGQSVYSASKGGLVAFSRALAKEIARKKIRVNVVAPGQWELLFSFNLYASVAFYNNSKDCFCVCKYVITIRHFSEVLGQEQGTRTVTQPWSMPPRRA</sequence>
<dbReference type="InterPro" id="IPR036291">
    <property type="entry name" value="NAD(P)-bd_dom_sf"/>
</dbReference>
<dbReference type="Gene3D" id="3.40.50.720">
    <property type="entry name" value="NAD(P)-binding Rossmann-like Domain"/>
    <property type="match status" value="2"/>
</dbReference>
<dbReference type="PANTHER" id="PTHR42760:SF133">
    <property type="entry name" value="3-OXOACYL-[ACYL-CARRIER-PROTEIN] REDUCTASE"/>
    <property type="match status" value="1"/>
</dbReference>
<organism evidence="9 10">
    <name type="scientific">Eschrichtius robustus</name>
    <name type="common">California gray whale</name>
    <name type="synonym">Eschrichtius gibbosus</name>
    <dbReference type="NCBI Taxonomy" id="9764"/>
    <lineage>
        <taxon>Eukaryota</taxon>
        <taxon>Metazoa</taxon>
        <taxon>Chordata</taxon>
        <taxon>Craniata</taxon>
        <taxon>Vertebrata</taxon>
        <taxon>Euteleostomi</taxon>
        <taxon>Mammalia</taxon>
        <taxon>Eutheria</taxon>
        <taxon>Laurasiatheria</taxon>
        <taxon>Artiodactyla</taxon>
        <taxon>Whippomorpha</taxon>
        <taxon>Cetacea</taxon>
        <taxon>Mysticeti</taxon>
        <taxon>Eschrichtiidae</taxon>
        <taxon>Eschrichtius</taxon>
    </lineage>
</organism>
<evidence type="ECO:0000313" key="10">
    <source>
        <dbReference type="Proteomes" id="UP001159641"/>
    </source>
</evidence>
<dbReference type="PROSITE" id="PS00061">
    <property type="entry name" value="ADH_SHORT"/>
    <property type="match status" value="1"/>
</dbReference>
<evidence type="ECO:0000256" key="1">
    <source>
        <dbReference type="ARBA" id="ARBA00005194"/>
    </source>
</evidence>
<dbReference type="Pfam" id="PF00106">
    <property type="entry name" value="adh_short"/>
    <property type="match status" value="1"/>
</dbReference>
<reference evidence="9 10" key="1">
    <citation type="submission" date="2022-11" db="EMBL/GenBank/DDBJ databases">
        <title>Whole genome sequence of Eschrichtius robustus ER-17-0199.</title>
        <authorList>
            <person name="Bruniche-Olsen A."/>
            <person name="Black A.N."/>
            <person name="Fields C.J."/>
            <person name="Walden K."/>
            <person name="Dewoody J.A."/>
        </authorList>
    </citation>
    <scope>NUCLEOTIDE SEQUENCE [LARGE SCALE GENOMIC DNA]</scope>
    <source>
        <strain evidence="9">ER-17-0199</strain>
        <tissue evidence="9">Blubber</tissue>
    </source>
</reference>
<evidence type="ECO:0000256" key="5">
    <source>
        <dbReference type="ARBA" id="ARBA00041580"/>
    </source>
</evidence>
<dbReference type="SUPFAM" id="SSF51735">
    <property type="entry name" value="NAD(P)-binding Rossmann-fold domains"/>
    <property type="match status" value="1"/>
</dbReference>
<gene>
    <name evidence="9" type="ORF">J1605_019436</name>
</gene>
<evidence type="ECO:0000256" key="6">
    <source>
        <dbReference type="ARBA" id="ARBA00041707"/>
    </source>
</evidence>
<evidence type="ECO:0000256" key="2">
    <source>
        <dbReference type="ARBA" id="ARBA00006484"/>
    </source>
</evidence>
<dbReference type="GO" id="GO:0048038">
    <property type="term" value="F:quinone binding"/>
    <property type="evidence" value="ECO:0007669"/>
    <property type="project" value="TreeGrafter"/>
</dbReference>
<accession>A0AB34HP50</accession>
<feature type="compositionally biased region" description="Low complexity" evidence="8">
    <location>
        <begin position="227"/>
        <end position="240"/>
    </location>
</feature>
<dbReference type="PRINTS" id="PR00081">
    <property type="entry name" value="GDHRDH"/>
</dbReference>
<keyword evidence="4" id="KW-0275">Fatty acid biosynthesis</keyword>
<evidence type="ECO:0000313" key="9">
    <source>
        <dbReference type="EMBL" id="KAJ8792877.1"/>
    </source>
</evidence>
<dbReference type="Proteomes" id="UP001159641">
    <property type="component" value="Unassembled WGS sequence"/>
</dbReference>